<gene>
    <name evidence="1" type="ORF">COY73_02125</name>
</gene>
<dbReference type="Proteomes" id="UP000230767">
    <property type="component" value="Unassembled WGS sequence"/>
</dbReference>
<accession>A0A2M7R671</accession>
<name>A0A2M7R671_9BACT</name>
<evidence type="ECO:0000313" key="2">
    <source>
        <dbReference type="Proteomes" id="UP000230767"/>
    </source>
</evidence>
<proteinExistence type="predicted"/>
<reference evidence="2" key="1">
    <citation type="submission" date="2017-09" db="EMBL/GenBank/DDBJ databases">
        <title>Depth-based differentiation of microbial function through sediment-hosted aquifers and enrichment of novel symbionts in the deep terrestrial subsurface.</title>
        <authorList>
            <person name="Probst A.J."/>
            <person name="Ladd B."/>
            <person name="Jarett J.K."/>
            <person name="Geller-Mcgrath D.E."/>
            <person name="Sieber C.M.K."/>
            <person name="Emerson J.B."/>
            <person name="Anantharaman K."/>
            <person name="Thomas B.C."/>
            <person name="Malmstrom R."/>
            <person name="Stieglmeier M."/>
            <person name="Klingl A."/>
            <person name="Woyke T."/>
            <person name="Ryan C.M."/>
            <person name="Banfield J.F."/>
        </authorList>
    </citation>
    <scope>NUCLEOTIDE SEQUENCE [LARGE SCALE GENOMIC DNA]</scope>
</reference>
<sequence>MVRKKERVQIEERVNGQIFISLREKYLNYTLLPERPKKIIDVKLPALTKAKVHWKPPADHPWRRQFIFGKAKRYQTSSQV</sequence>
<evidence type="ECO:0000313" key="1">
    <source>
        <dbReference type="EMBL" id="PIY89026.1"/>
    </source>
</evidence>
<dbReference type="EMBL" id="PFLW01000054">
    <property type="protein sequence ID" value="PIY89026.1"/>
    <property type="molecule type" value="Genomic_DNA"/>
</dbReference>
<protein>
    <submittedName>
        <fullName evidence="1">Uncharacterized protein</fullName>
    </submittedName>
</protein>
<dbReference type="AlphaFoldDB" id="A0A2M7R671"/>
<comment type="caution">
    <text evidence="1">The sequence shown here is derived from an EMBL/GenBank/DDBJ whole genome shotgun (WGS) entry which is preliminary data.</text>
</comment>
<organism evidence="1 2">
    <name type="scientific">Candidatus Nealsonbacteria bacterium CG_4_10_14_0_8_um_filter_37_14</name>
    <dbReference type="NCBI Taxonomy" id="1974684"/>
    <lineage>
        <taxon>Bacteria</taxon>
        <taxon>Candidatus Nealsoniibacteriota</taxon>
    </lineage>
</organism>